<dbReference type="GO" id="GO:0009873">
    <property type="term" value="P:ethylene-activated signaling pathway"/>
    <property type="evidence" value="ECO:0007669"/>
    <property type="project" value="UniProtKB-KW"/>
</dbReference>
<dbReference type="InterPro" id="IPR023278">
    <property type="entry name" value="Ethylene_insens-like_DNA-bd"/>
</dbReference>
<sequence length="697" mass="78528">MDDIEVDTSSDIEIDDIRCENIPEKDVSDEEIEEGELEVRMWKDRIKLKRIKEKQKLGAQETEGKPKESKHITDQAKRKKMSRAQDGILKYMLKLMEVCNARGFVYGIVPEKGKPVSGASDNIRAWWKEKVKFDKNGPAAIAKYEADSRAREEGQSHLTGNLQSALQDLQDATLGSLLSSLMQHCDPPQRKYPLEKGAPPPWWPTGNEEWWTKLGLPRGQTSPYRKPHGLKKLWKVGVLTSVIKHMSPDIAKVRRLVRQSKCLQDKMTAKESSIWLGVLSREEALTQQPSSNSGSFNRTEPASERPDGKNKHSFSSDIDSDYDVDRVEAVRSISSRDERIDQPQDMQSLVSPSKDLSQRPPDKDGRPQRARKRKRVRNQKETLSVDEPHPEEQRIKLPITNNVTSGHLMHERERDNATRNAMTMVDRSSEGGENPRHEIQLHKVTRAGMNIVEGTSEIQYGLQETDNNVPSSAPVSMISARALVEGGSSYCPAAQTSELAPYDPLLPHRTQHLLEPHESHNPEVHDGNQFSEIPHNLRVSSLHATQQIGDSSHEAEIPNFLSGWYHRPSSSEFAQVSPYHDLHRRPGYGAYSPSAEFVSDHGGSHPHVPLDELHVRLDQSDCQLTIHQSGANEISEDLHHYGKEAIQDESESHVDFPFASAPNILSPGFDILSPFNLGGEEWEQFLSVEELMTHCAS</sequence>
<comment type="similarity">
    <text evidence="2">Belongs to the EIN3 family.</text>
</comment>
<keyword evidence="9" id="KW-1185">Reference proteome</keyword>
<keyword evidence="4" id="KW-0238">DNA-binding</keyword>
<dbReference type="InterPro" id="IPR006957">
    <property type="entry name" value="EIN3"/>
</dbReference>
<accession>A0AAV3RKD2</accession>
<feature type="compositionally biased region" description="Basic and acidic residues" evidence="6">
    <location>
        <begin position="333"/>
        <end position="342"/>
    </location>
</feature>
<feature type="domain" description="Ethylene insensitive 3-like DNA-binding" evidence="7">
    <location>
        <begin position="36"/>
        <end position="283"/>
    </location>
</feature>
<dbReference type="InterPro" id="IPR047091">
    <property type="entry name" value="EIN3-like_DNA-bd"/>
</dbReference>
<keyword evidence="5" id="KW-0539">Nucleus</keyword>
<dbReference type="Proteomes" id="UP001454036">
    <property type="component" value="Unassembled WGS sequence"/>
</dbReference>
<dbReference type="FunFam" id="1.10.3180.10:FF:000001">
    <property type="entry name" value="Ethylene insensitive 3-like 1"/>
    <property type="match status" value="1"/>
</dbReference>
<protein>
    <recommendedName>
        <fullName evidence="7">Ethylene insensitive 3-like DNA-binding domain-containing protein</fullName>
    </recommendedName>
</protein>
<dbReference type="Gene3D" id="1.10.3180.10">
    <property type="entry name" value="DNA-binding domain of EIN3-like"/>
    <property type="match status" value="2"/>
</dbReference>
<dbReference type="AlphaFoldDB" id="A0AAV3RKD2"/>
<dbReference type="Pfam" id="PF04873">
    <property type="entry name" value="EIN3_DNA-bd"/>
    <property type="match status" value="1"/>
</dbReference>
<dbReference type="SUPFAM" id="SSF116768">
    <property type="entry name" value="DNA-binding domain of EIN3-like"/>
    <property type="match status" value="1"/>
</dbReference>
<feature type="region of interest" description="Disordered" evidence="6">
    <location>
        <begin position="285"/>
        <end position="320"/>
    </location>
</feature>
<evidence type="ECO:0000313" key="8">
    <source>
        <dbReference type="EMBL" id="GAA0174732.1"/>
    </source>
</evidence>
<proteinExistence type="inferred from homology"/>
<comment type="subcellular location">
    <subcellularLocation>
        <location evidence="1">Nucleus</location>
    </subcellularLocation>
</comment>
<dbReference type="GO" id="GO:0005634">
    <property type="term" value="C:nucleus"/>
    <property type="evidence" value="ECO:0007669"/>
    <property type="project" value="UniProtKB-SubCell"/>
</dbReference>
<feature type="compositionally biased region" description="Polar residues" evidence="6">
    <location>
        <begin position="344"/>
        <end position="355"/>
    </location>
</feature>
<evidence type="ECO:0000256" key="5">
    <source>
        <dbReference type="ARBA" id="ARBA00023242"/>
    </source>
</evidence>
<dbReference type="GO" id="GO:0000976">
    <property type="term" value="F:transcription cis-regulatory region binding"/>
    <property type="evidence" value="ECO:0007669"/>
    <property type="project" value="UniProtKB-ARBA"/>
</dbReference>
<comment type="caution">
    <text evidence="8">The sequence shown here is derived from an EMBL/GenBank/DDBJ whole genome shotgun (WGS) entry which is preliminary data.</text>
</comment>
<feature type="compositionally biased region" description="Basic and acidic residues" evidence="6">
    <location>
        <begin position="301"/>
        <end position="310"/>
    </location>
</feature>
<dbReference type="EMBL" id="BAABME010009202">
    <property type="protein sequence ID" value="GAA0174732.1"/>
    <property type="molecule type" value="Genomic_DNA"/>
</dbReference>
<evidence type="ECO:0000256" key="6">
    <source>
        <dbReference type="SAM" id="MobiDB-lite"/>
    </source>
</evidence>
<evidence type="ECO:0000256" key="3">
    <source>
        <dbReference type="ARBA" id="ARBA00022745"/>
    </source>
</evidence>
<feature type="compositionally biased region" description="Basic and acidic residues" evidence="6">
    <location>
        <begin position="356"/>
        <end position="367"/>
    </location>
</feature>
<feature type="region of interest" description="Disordered" evidence="6">
    <location>
        <begin position="53"/>
        <end position="79"/>
    </location>
</feature>
<dbReference type="GO" id="GO:0003700">
    <property type="term" value="F:DNA-binding transcription factor activity"/>
    <property type="evidence" value="ECO:0007669"/>
    <property type="project" value="InterPro"/>
</dbReference>
<evidence type="ECO:0000259" key="7">
    <source>
        <dbReference type="Pfam" id="PF04873"/>
    </source>
</evidence>
<dbReference type="FunFam" id="1.10.3180.10:FF:000002">
    <property type="entry name" value="Ethylene insensitive 3-like 1"/>
    <property type="match status" value="1"/>
</dbReference>
<feature type="region of interest" description="Disordered" evidence="6">
    <location>
        <begin position="333"/>
        <end position="393"/>
    </location>
</feature>
<evidence type="ECO:0000256" key="4">
    <source>
        <dbReference type="ARBA" id="ARBA00023125"/>
    </source>
</evidence>
<gene>
    <name evidence="8" type="ORF">LIER_28065</name>
</gene>
<organism evidence="8 9">
    <name type="scientific">Lithospermum erythrorhizon</name>
    <name type="common">Purple gromwell</name>
    <name type="synonym">Lithospermum officinale var. erythrorhizon</name>
    <dbReference type="NCBI Taxonomy" id="34254"/>
    <lineage>
        <taxon>Eukaryota</taxon>
        <taxon>Viridiplantae</taxon>
        <taxon>Streptophyta</taxon>
        <taxon>Embryophyta</taxon>
        <taxon>Tracheophyta</taxon>
        <taxon>Spermatophyta</taxon>
        <taxon>Magnoliopsida</taxon>
        <taxon>eudicotyledons</taxon>
        <taxon>Gunneridae</taxon>
        <taxon>Pentapetalae</taxon>
        <taxon>asterids</taxon>
        <taxon>lamiids</taxon>
        <taxon>Boraginales</taxon>
        <taxon>Boraginaceae</taxon>
        <taxon>Boraginoideae</taxon>
        <taxon>Lithospermeae</taxon>
        <taxon>Lithospermum</taxon>
    </lineage>
</organism>
<feature type="compositionally biased region" description="Basic and acidic residues" evidence="6">
    <location>
        <begin position="62"/>
        <end position="76"/>
    </location>
</feature>
<reference evidence="8 9" key="1">
    <citation type="submission" date="2024-01" db="EMBL/GenBank/DDBJ databases">
        <title>The complete chloroplast genome sequence of Lithospermum erythrorhizon: insights into the phylogenetic relationship among Boraginaceae species and the maternal lineages of purple gromwells.</title>
        <authorList>
            <person name="Okada T."/>
            <person name="Watanabe K."/>
        </authorList>
    </citation>
    <scope>NUCLEOTIDE SEQUENCE [LARGE SCALE GENOMIC DNA]</scope>
</reference>
<name>A0AAV3RKD2_LITER</name>
<feature type="compositionally biased region" description="Polar residues" evidence="6">
    <location>
        <begin position="285"/>
        <end position="300"/>
    </location>
</feature>
<evidence type="ECO:0000313" key="9">
    <source>
        <dbReference type="Proteomes" id="UP001454036"/>
    </source>
</evidence>
<evidence type="ECO:0000256" key="1">
    <source>
        <dbReference type="ARBA" id="ARBA00004123"/>
    </source>
</evidence>
<evidence type="ECO:0000256" key="2">
    <source>
        <dbReference type="ARBA" id="ARBA00009416"/>
    </source>
</evidence>
<feature type="compositionally biased region" description="Basic residues" evidence="6">
    <location>
        <begin position="368"/>
        <end position="377"/>
    </location>
</feature>
<dbReference type="PANTHER" id="PTHR33305:SF30">
    <property type="entry name" value="ETHYLENE INSENSITIVE 3-LIKE 3 PROTEIN"/>
    <property type="match status" value="1"/>
</dbReference>
<keyword evidence="3" id="KW-0936">Ethylene signaling pathway</keyword>
<dbReference type="PANTHER" id="PTHR33305">
    <property type="entry name" value="ETHYLENE INSENSITIVE 3-LIKE 2 PROTEIN"/>
    <property type="match status" value="1"/>
</dbReference>